<keyword evidence="1 8" id="KW-0808">Transferase</keyword>
<feature type="domain" description="GH16" evidence="9">
    <location>
        <begin position="1"/>
        <end position="215"/>
    </location>
</feature>
<dbReference type="EC" id="2.4.1.207" evidence="8"/>
<feature type="glycosylation site" description="N-linked (GlcNAc...) asparagine" evidence="7">
    <location>
        <position position="108"/>
    </location>
</feature>
<dbReference type="InterPro" id="IPR044791">
    <property type="entry name" value="Beta-glucanase/XTH"/>
</dbReference>
<keyword evidence="12" id="KW-1185">Reference proteome</keyword>
<evidence type="ECO:0000256" key="4">
    <source>
        <dbReference type="ARBA" id="ARBA00023180"/>
    </source>
</evidence>
<evidence type="ECO:0000256" key="8">
    <source>
        <dbReference type="RuleBase" id="RU361120"/>
    </source>
</evidence>
<comment type="subcellular location">
    <subcellularLocation>
        <location evidence="8">Secreted</location>
        <location evidence="8">Cell wall</location>
    </subcellularLocation>
    <subcellularLocation>
        <location evidence="8">Secreted</location>
        <location evidence="8">Extracellular space</location>
        <location evidence="8">Apoplast</location>
    </subcellularLocation>
</comment>
<feature type="chain" id="PRO_5044523177" description="Xyloglucan endotransglucosylase/hydrolase" evidence="8">
    <location>
        <begin position="26"/>
        <end position="292"/>
    </location>
</feature>
<dbReference type="EMBL" id="JBDFQZ010000007">
    <property type="protein sequence ID" value="KAK9705968.1"/>
    <property type="molecule type" value="Genomic_DNA"/>
</dbReference>
<dbReference type="GO" id="GO:0048046">
    <property type="term" value="C:apoplast"/>
    <property type="evidence" value="ECO:0007669"/>
    <property type="project" value="UniProtKB-SubCell"/>
</dbReference>
<dbReference type="GO" id="GO:0010411">
    <property type="term" value="P:xyloglucan metabolic process"/>
    <property type="evidence" value="ECO:0007669"/>
    <property type="project" value="InterPro"/>
</dbReference>
<reference evidence="10 12" key="1">
    <citation type="submission" date="2024-03" db="EMBL/GenBank/DDBJ databases">
        <title>WGS assembly of Saponaria officinalis var. Norfolk2.</title>
        <authorList>
            <person name="Jenkins J."/>
            <person name="Shu S."/>
            <person name="Grimwood J."/>
            <person name="Barry K."/>
            <person name="Goodstein D."/>
            <person name="Schmutz J."/>
            <person name="Leebens-Mack J."/>
            <person name="Osbourn A."/>
        </authorList>
    </citation>
    <scope>NUCLEOTIDE SEQUENCE [LARGE SCALE GENOMIC DNA]</scope>
    <source>
        <strain evidence="12">cv. Norfolk2</strain>
        <strain evidence="10">JIC</strain>
        <tissue evidence="10">Leaf</tissue>
    </source>
</reference>
<comment type="similarity">
    <text evidence="8">Belongs to the glycosyl hydrolase 16 family.</text>
</comment>
<dbReference type="PROSITE" id="PS51762">
    <property type="entry name" value="GH16_2"/>
    <property type="match status" value="1"/>
</dbReference>
<dbReference type="PROSITE" id="PS01034">
    <property type="entry name" value="GH16_1"/>
    <property type="match status" value="1"/>
</dbReference>
<dbReference type="Proteomes" id="UP001443914">
    <property type="component" value="Unassembled WGS sequence"/>
</dbReference>
<evidence type="ECO:0000313" key="11">
    <source>
        <dbReference type="EMBL" id="KAK9705969.1"/>
    </source>
</evidence>
<feature type="active site" description="Proton donor" evidence="6">
    <location>
        <position position="104"/>
    </location>
</feature>
<dbReference type="InterPro" id="IPR000757">
    <property type="entry name" value="Beta-glucanase-like"/>
</dbReference>
<keyword evidence="8" id="KW-0134">Cell wall</keyword>
<evidence type="ECO:0000256" key="6">
    <source>
        <dbReference type="PIRSR" id="PIRSR005604-1"/>
    </source>
</evidence>
<evidence type="ECO:0000313" key="10">
    <source>
        <dbReference type="EMBL" id="KAK9705968.1"/>
    </source>
</evidence>
<evidence type="ECO:0000256" key="7">
    <source>
        <dbReference type="PIRSR" id="PIRSR005604-2"/>
    </source>
</evidence>
<sequence>MGNIRVMLLAIFASAAVFQICSVHASFSDSTYFYWGADIAKVTGPESVELKVIESGGSGLKSYNSYMYGSISMQIKLIKGNSAGIVTTFYLSSEGAEHDEIDFEFLGNSTDLPYTIHTNVFTKGVGQREQQFKATWYDPTDGFHNYTIFWTPYEIVWLVDSVPIRVFRNHHDTEINYPDSQPMQAYASLWNADDWATQGGLVKTDWSLAPFTACFQGYNPNACVASDHYSVASCSSYNSANWWTDASKYYQLSETDYYQMQWIRSNFMIYDYCTAAKEKGLTPCKECHLPQN</sequence>
<keyword evidence="8" id="KW-0052">Apoplast</keyword>
<accession>A0AAW1JLK8</accession>
<comment type="function">
    <text evidence="8">Catalyzes xyloglucan endohydrolysis (XEH) and/or endotransglycosylation (XET). Cleaves and religates xyloglucan polymers, an essential constituent of the primary cell wall, and thereby participates in cell wall construction of growing tissues.</text>
</comment>
<evidence type="ECO:0000256" key="5">
    <source>
        <dbReference type="ARBA" id="ARBA00023295"/>
    </source>
</evidence>
<dbReference type="PIRSF" id="PIRSF005604">
    <property type="entry name" value="XET"/>
    <property type="match status" value="1"/>
</dbReference>
<dbReference type="InterPro" id="IPR010713">
    <property type="entry name" value="XET_C"/>
</dbReference>
<gene>
    <name evidence="10" type="ORF">RND81_07G096000</name>
    <name evidence="11" type="ORF">RND81_07G096100</name>
</gene>
<dbReference type="GO" id="GO:0004553">
    <property type="term" value="F:hydrolase activity, hydrolyzing O-glycosyl compounds"/>
    <property type="evidence" value="ECO:0007669"/>
    <property type="project" value="InterPro"/>
</dbReference>
<keyword evidence="5 8" id="KW-0326">Glycosidase</keyword>
<dbReference type="Pfam" id="PF06955">
    <property type="entry name" value="XET_C"/>
    <property type="match status" value="1"/>
</dbReference>
<dbReference type="PANTHER" id="PTHR31062">
    <property type="entry name" value="XYLOGLUCAN ENDOTRANSGLUCOSYLASE/HYDROLASE PROTEIN 8-RELATED"/>
    <property type="match status" value="1"/>
</dbReference>
<dbReference type="GO" id="GO:0042546">
    <property type="term" value="P:cell wall biogenesis"/>
    <property type="evidence" value="ECO:0007669"/>
    <property type="project" value="InterPro"/>
</dbReference>
<keyword evidence="2 8" id="KW-0378">Hydrolase</keyword>
<keyword evidence="8" id="KW-0961">Cell wall biogenesis/degradation</keyword>
<keyword evidence="8" id="KW-0732">Signal</keyword>
<evidence type="ECO:0000256" key="3">
    <source>
        <dbReference type="ARBA" id="ARBA00023157"/>
    </source>
</evidence>
<comment type="PTM">
    <text evidence="8">Contains at least one intrachain disulfide bond essential for its enzymatic activity.</text>
</comment>
<organism evidence="10 12">
    <name type="scientific">Saponaria officinalis</name>
    <name type="common">Common soapwort</name>
    <name type="synonym">Lychnis saponaria</name>
    <dbReference type="NCBI Taxonomy" id="3572"/>
    <lineage>
        <taxon>Eukaryota</taxon>
        <taxon>Viridiplantae</taxon>
        <taxon>Streptophyta</taxon>
        <taxon>Embryophyta</taxon>
        <taxon>Tracheophyta</taxon>
        <taxon>Spermatophyta</taxon>
        <taxon>Magnoliopsida</taxon>
        <taxon>eudicotyledons</taxon>
        <taxon>Gunneridae</taxon>
        <taxon>Pentapetalae</taxon>
        <taxon>Caryophyllales</taxon>
        <taxon>Caryophyllaceae</taxon>
        <taxon>Caryophylleae</taxon>
        <taxon>Saponaria</taxon>
    </lineage>
</organism>
<dbReference type="SUPFAM" id="SSF49899">
    <property type="entry name" value="Concanavalin A-like lectins/glucanases"/>
    <property type="match status" value="1"/>
</dbReference>
<keyword evidence="4" id="KW-0325">Glycoprotein</keyword>
<evidence type="ECO:0000313" key="12">
    <source>
        <dbReference type="Proteomes" id="UP001443914"/>
    </source>
</evidence>
<proteinExistence type="inferred from homology"/>
<dbReference type="Pfam" id="PF00722">
    <property type="entry name" value="Glyco_hydro_16"/>
    <property type="match status" value="1"/>
</dbReference>
<dbReference type="GO" id="GO:0016762">
    <property type="term" value="F:xyloglucan:xyloglucosyl transferase activity"/>
    <property type="evidence" value="ECO:0007669"/>
    <property type="project" value="UniProtKB-EC"/>
</dbReference>
<comment type="caution">
    <text evidence="10">The sequence shown here is derived from an EMBL/GenBank/DDBJ whole genome shotgun (WGS) entry which is preliminary data.</text>
</comment>
<dbReference type="InterPro" id="IPR013320">
    <property type="entry name" value="ConA-like_dom_sf"/>
</dbReference>
<dbReference type="EMBL" id="JBDFQZ010000007">
    <property type="protein sequence ID" value="KAK9705969.1"/>
    <property type="molecule type" value="Genomic_DNA"/>
</dbReference>
<keyword evidence="8" id="KW-0964">Secreted</keyword>
<keyword evidence="3" id="KW-1015">Disulfide bond</keyword>
<feature type="active site" description="Nucleophile" evidence="6">
    <location>
        <position position="100"/>
    </location>
</feature>
<evidence type="ECO:0000256" key="1">
    <source>
        <dbReference type="ARBA" id="ARBA00022679"/>
    </source>
</evidence>
<dbReference type="InterPro" id="IPR008263">
    <property type="entry name" value="GH16_AS"/>
</dbReference>
<name>A0AAW1JLK8_SAPOF</name>
<evidence type="ECO:0000259" key="9">
    <source>
        <dbReference type="PROSITE" id="PS51762"/>
    </source>
</evidence>
<dbReference type="InterPro" id="IPR016455">
    <property type="entry name" value="XTH"/>
</dbReference>
<dbReference type="Gene3D" id="2.60.120.200">
    <property type="match status" value="1"/>
</dbReference>
<dbReference type="AlphaFoldDB" id="A0AAW1JLK8"/>
<feature type="signal peptide" evidence="8">
    <location>
        <begin position="1"/>
        <end position="25"/>
    </location>
</feature>
<evidence type="ECO:0000256" key="2">
    <source>
        <dbReference type="ARBA" id="ARBA00022801"/>
    </source>
</evidence>
<dbReference type="GO" id="GO:0071555">
    <property type="term" value="P:cell wall organization"/>
    <property type="evidence" value="ECO:0007669"/>
    <property type="project" value="UniProtKB-KW"/>
</dbReference>
<protein>
    <recommendedName>
        <fullName evidence="8">Xyloglucan endotransglucosylase/hydrolase</fullName>
        <ecNumber evidence="8">2.4.1.207</ecNumber>
    </recommendedName>
</protein>